<dbReference type="InterPro" id="IPR058706">
    <property type="entry name" value="zf-C2H2_AHC1-like"/>
</dbReference>
<comment type="caution">
    <text evidence="3">The sequence shown here is derived from an EMBL/GenBank/DDBJ whole genome shotgun (WGS) entry which is preliminary data.</text>
</comment>
<protein>
    <recommendedName>
        <fullName evidence="2">AHC1-like C2H2 zinc-finger domain-containing protein</fullName>
    </recommendedName>
</protein>
<dbReference type="Proteomes" id="UP000237438">
    <property type="component" value="Unassembled WGS sequence"/>
</dbReference>
<proteinExistence type="predicted"/>
<feature type="domain" description="AHC1-like C2H2 zinc-finger" evidence="2">
    <location>
        <begin position="232"/>
        <end position="277"/>
    </location>
</feature>
<dbReference type="AlphaFoldDB" id="A0A2S4Q060"/>
<evidence type="ECO:0000313" key="4">
    <source>
        <dbReference type="Proteomes" id="UP000237438"/>
    </source>
</evidence>
<dbReference type="STRING" id="225359.A0A2S4Q060"/>
<feature type="compositionally biased region" description="Acidic residues" evidence="1">
    <location>
        <begin position="538"/>
        <end position="547"/>
    </location>
</feature>
<feature type="compositionally biased region" description="Basic and acidic residues" evidence="1">
    <location>
        <begin position="576"/>
        <end position="591"/>
    </location>
</feature>
<dbReference type="EMBL" id="PEDP01000087">
    <property type="protein sequence ID" value="POS87670.1"/>
    <property type="molecule type" value="Genomic_DNA"/>
</dbReference>
<feature type="region of interest" description="Disordered" evidence="1">
    <location>
        <begin position="532"/>
        <end position="591"/>
    </location>
</feature>
<keyword evidence="4" id="KW-1185">Reference proteome</keyword>
<reference evidence="3 4" key="1">
    <citation type="submission" date="2017-10" db="EMBL/GenBank/DDBJ databases">
        <title>Development of genomic resources for the powdery mildew, Erysiphe pulchra.</title>
        <authorList>
            <person name="Wadl P.A."/>
            <person name="Mack B.M."/>
            <person name="Moore G."/>
            <person name="Beltz S.B."/>
        </authorList>
    </citation>
    <scope>NUCLEOTIDE SEQUENCE [LARGE SCALE GENOMIC DNA]</scope>
    <source>
        <strain evidence="3">Cflorida</strain>
    </source>
</reference>
<name>A0A2S4Q060_9PEZI</name>
<organism evidence="3 4">
    <name type="scientific">Erysiphe pulchra</name>
    <dbReference type="NCBI Taxonomy" id="225359"/>
    <lineage>
        <taxon>Eukaryota</taxon>
        <taxon>Fungi</taxon>
        <taxon>Dikarya</taxon>
        <taxon>Ascomycota</taxon>
        <taxon>Pezizomycotina</taxon>
        <taxon>Leotiomycetes</taxon>
        <taxon>Erysiphales</taxon>
        <taxon>Erysiphaceae</taxon>
        <taxon>Erysiphe</taxon>
    </lineage>
</organism>
<evidence type="ECO:0000256" key="1">
    <source>
        <dbReference type="SAM" id="MobiDB-lite"/>
    </source>
</evidence>
<sequence>MVETSTCVLETYTGATAKRKRGFSEEECFSMTFGLHDSKRHRNFGNLISPVSPLDIKLDSVANEIEPISESDLIANTIENQFSLEILLKHQELRLIDQELAKCQIALEQIRRCYLIPYPVNLETPEARLNISDGTCPFYQESNPATWAPPFGVTDGPYSRHYAKWLITDTCFDGVAWQDVNSLHTAEPMSIGQSVRKNHTESIAKVGLRGKTSQKHYALSSGYTQPREKVGPCILKRGDGQTVKLVCLDCDRENFLSTQGFINHCRIAHQRDFKSHVEAANASGQSVKISETGCLIETDNDPKIVSDLVHPLIRNAPTGKEAREACKALLARLADSKAMLREGKLPGFLSVPKCEGPTYSMPKISFSSSSKPHLSELLHRKGLPDHFDKIIEEFHQQIDIEESPVEEPHDSKNQDAITDIRPNDSHELHTSYLTPLSRISMPDHVDLSSSSRAHIKSAKYINNREDLERPRKISSCYPSVTFVSPDKIPTTPPCHHLSASDFQDEHIMELDLMNRGHASNALSPHTINSYNAPSLVSDDGDYDEDTVESGRSENGVNVNDVTEIGIEEDMGLSSELRNRADTDHEGRPRRK</sequence>
<accession>A0A2S4Q060</accession>
<evidence type="ECO:0000259" key="2">
    <source>
        <dbReference type="Pfam" id="PF25909"/>
    </source>
</evidence>
<dbReference type="OrthoDB" id="5355528at2759"/>
<evidence type="ECO:0000313" key="3">
    <source>
        <dbReference type="EMBL" id="POS87670.1"/>
    </source>
</evidence>
<gene>
    <name evidence="3" type="ORF">EPUL_001808</name>
</gene>
<dbReference type="Pfam" id="PF25909">
    <property type="entry name" value="zf-C2H2_AHC1"/>
    <property type="match status" value="1"/>
</dbReference>